<organism evidence="3 4">
    <name type="scientific">Rhizophlyctis rosea</name>
    <dbReference type="NCBI Taxonomy" id="64517"/>
    <lineage>
        <taxon>Eukaryota</taxon>
        <taxon>Fungi</taxon>
        <taxon>Fungi incertae sedis</taxon>
        <taxon>Chytridiomycota</taxon>
        <taxon>Chytridiomycota incertae sedis</taxon>
        <taxon>Chytridiomycetes</taxon>
        <taxon>Rhizophlyctidales</taxon>
        <taxon>Rhizophlyctidaceae</taxon>
        <taxon>Rhizophlyctis</taxon>
    </lineage>
</organism>
<name>A0AAD5X2R7_9FUNG</name>
<feature type="compositionally biased region" description="Low complexity" evidence="1">
    <location>
        <begin position="501"/>
        <end position="511"/>
    </location>
</feature>
<dbReference type="SMART" id="SM00394">
    <property type="entry name" value="RIIa"/>
    <property type="match status" value="1"/>
</dbReference>
<feature type="region of interest" description="Disordered" evidence="1">
    <location>
        <begin position="1"/>
        <end position="61"/>
    </location>
</feature>
<reference evidence="3" key="1">
    <citation type="submission" date="2020-05" db="EMBL/GenBank/DDBJ databases">
        <title>Phylogenomic resolution of chytrid fungi.</title>
        <authorList>
            <person name="Stajich J.E."/>
            <person name="Amses K."/>
            <person name="Simmons R."/>
            <person name="Seto K."/>
            <person name="Myers J."/>
            <person name="Bonds A."/>
            <person name="Quandt C.A."/>
            <person name="Barry K."/>
            <person name="Liu P."/>
            <person name="Grigoriev I."/>
            <person name="Longcore J.E."/>
            <person name="James T.Y."/>
        </authorList>
    </citation>
    <scope>NUCLEOTIDE SEQUENCE</scope>
    <source>
        <strain evidence="3">JEL0318</strain>
    </source>
</reference>
<dbReference type="AlphaFoldDB" id="A0AAD5X2R7"/>
<evidence type="ECO:0000259" key="2">
    <source>
        <dbReference type="SMART" id="SM00394"/>
    </source>
</evidence>
<feature type="compositionally biased region" description="Basic and acidic residues" evidence="1">
    <location>
        <begin position="472"/>
        <end position="481"/>
    </location>
</feature>
<dbReference type="SUPFAM" id="SSF47391">
    <property type="entry name" value="Dimerization-anchoring domain of cAMP-dependent PK regulatory subunit"/>
    <property type="match status" value="1"/>
</dbReference>
<feature type="region of interest" description="Disordered" evidence="1">
    <location>
        <begin position="85"/>
        <end position="112"/>
    </location>
</feature>
<feature type="region of interest" description="Disordered" evidence="1">
    <location>
        <begin position="472"/>
        <end position="564"/>
    </location>
</feature>
<keyword evidence="4" id="KW-1185">Reference proteome</keyword>
<feature type="compositionally biased region" description="Basic and acidic residues" evidence="1">
    <location>
        <begin position="95"/>
        <end position="106"/>
    </location>
</feature>
<gene>
    <name evidence="3" type="ORF">HK097_010142</name>
</gene>
<sequence>MVKNRNKGRPSSSGPHPFTTDRRLQAPQSYPSTPSPLVTVSPTYSSPPHTATPALASTTDTPAASKTLPVFIGGPQVNAVTVTNAEKASPLSHADTGKRDKQHTRDSSMGLRKSGRVYDNLTIAPFLSSIKLPKRKTYRNPPPQLGNRILLPVELYIPIIRHCHPRAASRLHRACRSIHSATARSLACAIAAWLHKRWSKTVFPKIYDQIIPNYKRTYLLPYPRDVMRYMHRMGANSVFIFVHAGYLDDVELLSLLDLGLVNRELRIWLFRYACTTNKFAIISFIQKRSRIQRPANLDARGVWYLGVCDAVRAGNFALVEFMLEGIVVEKPEWELMRTVGMFAGECEVGEGVAWVDAFSFGAAYQTGSPTAENNPTQQKIVAITITAHINPDEFKGCAALPETLKDLNREIVRNQPEDIYQFCADHSQRKLSERERKLSNLPTEKAGSSEVVGMITDAEPDTSAWHDEHHAADDTDDQSFHDDEEDDEVEEDFAPPPPPSSYNRSRLSSVSAESKMRTVTATNAGKRECGDAGNRNKQHPRDSSRLSVVITPAQVPKPWTNDPARGFLSKALNLEWECEEGVDVEKDRSESF</sequence>
<dbReference type="InterPro" id="IPR003117">
    <property type="entry name" value="cAMP_dep_PK_reg_su_I/II_a/b"/>
</dbReference>
<feature type="compositionally biased region" description="Low complexity" evidence="1">
    <location>
        <begin position="29"/>
        <end position="48"/>
    </location>
</feature>
<dbReference type="EMBL" id="JADGJD010000728">
    <property type="protein sequence ID" value="KAJ3048853.1"/>
    <property type="molecule type" value="Genomic_DNA"/>
</dbReference>
<dbReference type="Proteomes" id="UP001212841">
    <property type="component" value="Unassembled WGS sequence"/>
</dbReference>
<evidence type="ECO:0000313" key="3">
    <source>
        <dbReference type="EMBL" id="KAJ3048853.1"/>
    </source>
</evidence>
<feature type="domain" description="RIIa" evidence="2">
    <location>
        <begin position="398"/>
        <end position="436"/>
    </location>
</feature>
<accession>A0AAD5X2R7</accession>
<dbReference type="Gene3D" id="1.20.890.10">
    <property type="entry name" value="cAMP-dependent protein kinase regulatory subunit, dimerization-anchoring domain"/>
    <property type="match status" value="1"/>
</dbReference>
<dbReference type="Pfam" id="PF02197">
    <property type="entry name" value="RIIa"/>
    <property type="match status" value="1"/>
</dbReference>
<dbReference type="CDD" id="cd12098">
    <property type="entry name" value="DD_R_ScPKA-like"/>
    <property type="match status" value="1"/>
</dbReference>
<protein>
    <recommendedName>
        <fullName evidence="2">RIIa domain-containing protein</fullName>
    </recommendedName>
</protein>
<feature type="region of interest" description="Disordered" evidence="1">
    <location>
        <begin position="432"/>
        <end position="451"/>
    </location>
</feature>
<feature type="compositionally biased region" description="Acidic residues" evidence="1">
    <location>
        <begin position="482"/>
        <end position="493"/>
    </location>
</feature>
<comment type="caution">
    <text evidence="3">The sequence shown here is derived from an EMBL/GenBank/DDBJ whole genome shotgun (WGS) entry which is preliminary data.</text>
</comment>
<evidence type="ECO:0000313" key="4">
    <source>
        <dbReference type="Proteomes" id="UP001212841"/>
    </source>
</evidence>
<proteinExistence type="predicted"/>
<evidence type="ECO:0000256" key="1">
    <source>
        <dbReference type="SAM" id="MobiDB-lite"/>
    </source>
</evidence>